<name>X8BEF3_MYCXE</name>
<dbReference type="AlphaFoldDB" id="X8BEF3"/>
<reference evidence="2" key="1">
    <citation type="submission" date="2014-01" db="EMBL/GenBank/DDBJ databases">
        <authorList>
            <person name="Brown-Elliot B."/>
            <person name="Wallace R."/>
            <person name="Lenaerts A."/>
            <person name="Ordway D."/>
            <person name="DeGroote M.A."/>
            <person name="Parker T."/>
            <person name="Sizemore C."/>
            <person name="Tallon L.J."/>
            <person name="Sadzewicz L.K."/>
            <person name="Sengamalay N."/>
            <person name="Fraser C.M."/>
            <person name="Hine E."/>
            <person name="Shefchek K.A."/>
            <person name="Das S.P."/>
            <person name="Tettelin H."/>
        </authorList>
    </citation>
    <scope>NUCLEOTIDE SEQUENCE [LARGE SCALE GENOMIC DNA]</scope>
    <source>
        <strain evidence="2">4042</strain>
    </source>
</reference>
<accession>X8BEF3</accession>
<proteinExistence type="predicted"/>
<dbReference type="Gene3D" id="3.90.226.10">
    <property type="entry name" value="2-enoyl-CoA Hydratase, Chain A, domain 1"/>
    <property type="match status" value="1"/>
</dbReference>
<evidence type="ECO:0000313" key="2">
    <source>
        <dbReference type="EMBL" id="EUA42512.1"/>
    </source>
</evidence>
<sequence>MAPEAASSYLLPRLVGRQNAAWLLMSSEWVDAEEALRMGWSGRSASPRTCWPTPADTLKSWPPARSRA</sequence>
<feature type="region of interest" description="Disordered" evidence="1">
    <location>
        <begin position="42"/>
        <end position="68"/>
    </location>
</feature>
<comment type="caution">
    <text evidence="2">The sequence shown here is derived from an EMBL/GenBank/DDBJ whole genome shotgun (WGS) entry which is preliminary data.</text>
</comment>
<organism evidence="2">
    <name type="scientific">Mycobacterium xenopi 4042</name>
    <dbReference type="NCBI Taxonomy" id="1299334"/>
    <lineage>
        <taxon>Bacteria</taxon>
        <taxon>Bacillati</taxon>
        <taxon>Actinomycetota</taxon>
        <taxon>Actinomycetes</taxon>
        <taxon>Mycobacteriales</taxon>
        <taxon>Mycobacteriaceae</taxon>
        <taxon>Mycobacterium</taxon>
    </lineage>
</organism>
<dbReference type="SUPFAM" id="SSF52096">
    <property type="entry name" value="ClpP/crotonase"/>
    <property type="match status" value="1"/>
</dbReference>
<gene>
    <name evidence="2" type="ORF">I553_6372</name>
</gene>
<dbReference type="PATRIC" id="fig|1299334.3.peg.4536"/>
<evidence type="ECO:0000256" key="1">
    <source>
        <dbReference type="SAM" id="MobiDB-lite"/>
    </source>
</evidence>
<protein>
    <submittedName>
        <fullName evidence="2">Enoyl-CoA hydratase</fullName>
    </submittedName>
</protein>
<dbReference type="InterPro" id="IPR029045">
    <property type="entry name" value="ClpP/crotonase-like_dom_sf"/>
</dbReference>
<dbReference type="EMBL" id="JAOB01000042">
    <property type="protein sequence ID" value="EUA42512.1"/>
    <property type="molecule type" value="Genomic_DNA"/>
</dbReference>